<reference evidence="1 2" key="1">
    <citation type="journal article" date="2015" name="Proc. Natl. Acad. Sci. U.S.A.">
        <title>The resurrection genome of Boea hygrometrica: A blueprint for survival of dehydration.</title>
        <authorList>
            <person name="Xiao L."/>
            <person name="Yang G."/>
            <person name="Zhang L."/>
            <person name="Yang X."/>
            <person name="Zhao S."/>
            <person name="Ji Z."/>
            <person name="Zhou Q."/>
            <person name="Hu M."/>
            <person name="Wang Y."/>
            <person name="Chen M."/>
            <person name="Xu Y."/>
            <person name="Jin H."/>
            <person name="Xiao X."/>
            <person name="Hu G."/>
            <person name="Bao F."/>
            <person name="Hu Y."/>
            <person name="Wan P."/>
            <person name="Li L."/>
            <person name="Deng X."/>
            <person name="Kuang T."/>
            <person name="Xiang C."/>
            <person name="Zhu J.K."/>
            <person name="Oliver M.J."/>
            <person name="He Y."/>
        </authorList>
    </citation>
    <scope>NUCLEOTIDE SEQUENCE [LARGE SCALE GENOMIC DNA]</scope>
    <source>
        <strain evidence="2">cv. XS01</strain>
    </source>
</reference>
<keyword evidence="1" id="KW-0675">Receptor</keyword>
<keyword evidence="1" id="KW-0808">Transferase</keyword>
<dbReference type="EMBL" id="KV011850">
    <property type="protein sequence ID" value="KZV25613.1"/>
    <property type="molecule type" value="Genomic_DNA"/>
</dbReference>
<accession>A0A2Z7AVV6</accession>
<evidence type="ECO:0000313" key="1">
    <source>
        <dbReference type="EMBL" id="KZV25613.1"/>
    </source>
</evidence>
<evidence type="ECO:0000313" key="2">
    <source>
        <dbReference type="Proteomes" id="UP000250235"/>
    </source>
</evidence>
<keyword evidence="2" id="KW-1185">Reference proteome</keyword>
<organism evidence="1 2">
    <name type="scientific">Dorcoceras hygrometricum</name>
    <dbReference type="NCBI Taxonomy" id="472368"/>
    <lineage>
        <taxon>Eukaryota</taxon>
        <taxon>Viridiplantae</taxon>
        <taxon>Streptophyta</taxon>
        <taxon>Embryophyta</taxon>
        <taxon>Tracheophyta</taxon>
        <taxon>Spermatophyta</taxon>
        <taxon>Magnoliopsida</taxon>
        <taxon>eudicotyledons</taxon>
        <taxon>Gunneridae</taxon>
        <taxon>Pentapetalae</taxon>
        <taxon>asterids</taxon>
        <taxon>lamiids</taxon>
        <taxon>Lamiales</taxon>
        <taxon>Gesneriaceae</taxon>
        <taxon>Didymocarpoideae</taxon>
        <taxon>Trichosporeae</taxon>
        <taxon>Loxocarpinae</taxon>
        <taxon>Dorcoceras</taxon>
    </lineage>
</organism>
<gene>
    <name evidence="1" type="ORF">F511_17248</name>
</gene>
<keyword evidence="1" id="KW-0418">Kinase</keyword>
<protein>
    <submittedName>
        <fullName evidence="1">LysM domain receptor-like kinase 3</fullName>
    </submittedName>
</protein>
<name>A0A2Z7AVV6_9LAMI</name>
<dbReference type="AlphaFoldDB" id="A0A2Z7AVV6"/>
<dbReference type="Proteomes" id="UP000250235">
    <property type="component" value="Unassembled WGS sequence"/>
</dbReference>
<proteinExistence type="predicted"/>
<sequence length="90" mass="9939">MASSLYSNAQHVDFDSVLAMDDPGMVSMFEALMASGHFSHQHVDFDSVLEMNDPGMVAMFEALLFAKIEMASSLFSNAQHVDFDSVLEMN</sequence>
<dbReference type="GO" id="GO:0016301">
    <property type="term" value="F:kinase activity"/>
    <property type="evidence" value="ECO:0007669"/>
    <property type="project" value="UniProtKB-KW"/>
</dbReference>